<dbReference type="OMA" id="PTDDWVE"/>
<feature type="region of interest" description="Disordered" evidence="1">
    <location>
        <begin position="498"/>
        <end position="604"/>
    </location>
</feature>
<feature type="compositionally biased region" description="Polar residues" evidence="1">
    <location>
        <begin position="426"/>
        <end position="441"/>
    </location>
</feature>
<reference evidence="2 3" key="1">
    <citation type="submission" date="2016-10" db="EMBL/GenBank/DDBJ databases">
        <title>Genome sequence of the basidiomycete white-rot fungus Trametes pubescens.</title>
        <authorList>
            <person name="Makela M.R."/>
            <person name="Granchi Z."/>
            <person name="Peng M."/>
            <person name="De Vries R.P."/>
            <person name="Grigoriev I."/>
            <person name="Riley R."/>
            <person name="Hilden K."/>
        </authorList>
    </citation>
    <scope>NUCLEOTIDE SEQUENCE [LARGE SCALE GENOMIC DNA]</scope>
    <source>
        <strain evidence="2 3">FBCC735</strain>
    </source>
</reference>
<accession>A0A1M2VNB6</accession>
<feature type="compositionally biased region" description="Polar residues" evidence="1">
    <location>
        <begin position="343"/>
        <end position="354"/>
    </location>
</feature>
<feature type="region of interest" description="Disordered" evidence="1">
    <location>
        <begin position="408"/>
        <end position="486"/>
    </location>
</feature>
<feature type="compositionally biased region" description="Polar residues" evidence="1">
    <location>
        <begin position="454"/>
        <end position="470"/>
    </location>
</feature>
<evidence type="ECO:0000313" key="3">
    <source>
        <dbReference type="Proteomes" id="UP000184267"/>
    </source>
</evidence>
<feature type="compositionally biased region" description="Low complexity" evidence="1">
    <location>
        <begin position="555"/>
        <end position="567"/>
    </location>
</feature>
<feature type="region of interest" description="Disordered" evidence="1">
    <location>
        <begin position="326"/>
        <end position="369"/>
    </location>
</feature>
<feature type="compositionally biased region" description="Basic and acidic residues" evidence="1">
    <location>
        <begin position="594"/>
        <end position="604"/>
    </location>
</feature>
<dbReference type="EMBL" id="MNAD01000987">
    <property type="protein sequence ID" value="OJT09063.1"/>
    <property type="molecule type" value="Genomic_DNA"/>
</dbReference>
<organism evidence="2 3">
    <name type="scientific">Trametes pubescens</name>
    <name type="common">White-rot fungus</name>
    <dbReference type="NCBI Taxonomy" id="154538"/>
    <lineage>
        <taxon>Eukaryota</taxon>
        <taxon>Fungi</taxon>
        <taxon>Dikarya</taxon>
        <taxon>Basidiomycota</taxon>
        <taxon>Agaricomycotina</taxon>
        <taxon>Agaricomycetes</taxon>
        <taxon>Polyporales</taxon>
        <taxon>Polyporaceae</taxon>
        <taxon>Trametes</taxon>
    </lineage>
</organism>
<evidence type="ECO:0000256" key="1">
    <source>
        <dbReference type="SAM" id="MobiDB-lite"/>
    </source>
</evidence>
<protein>
    <submittedName>
        <fullName evidence="2">Uncharacterized protein</fullName>
    </submittedName>
</protein>
<feature type="compositionally biased region" description="Basic and acidic residues" evidence="1">
    <location>
        <begin position="35"/>
        <end position="47"/>
    </location>
</feature>
<feature type="compositionally biased region" description="Acidic residues" evidence="1">
    <location>
        <begin position="804"/>
        <end position="818"/>
    </location>
</feature>
<dbReference type="OrthoDB" id="2563191at2759"/>
<feature type="region of interest" description="Disordered" evidence="1">
    <location>
        <begin position="786"/>
        <end position="824"/>
    </location>
</feature>
<dbReference type="AlphaFoldDB" id="A0A1M2VNB6"/>
<feature type="region of interest" description="Disordered" evidence="1">
    <location>
        <begin position="844"/>
        <end position="864"/>
    </location>
</feature>
<gene>
    <name evidence="2" type="ORF">TRAPUB_88</name>
</gene>
<sequence>MPRPQPRPASPPSTPAKKGSASYVALSFCAPPVADHPDIKAHTEVTLRNRSKPVPDPESSSGDLTRYTTVTCLICGIPAYRVAQRITADLVNEVGPILPTDDWVEKELLKSSSGWVEVYKGCITSTEITKAESSPAYSHLFSIVLPASALAQDDGPAVVPNARGPSEQGKKHLPELPPLFLPPPFTPAHIVYSHFSSLATERSQRLRDEAEEYIAQVTQQKVAEIVKAEAALKQEVNQVWIKFRDTVRSVEDHAITSKTAPSLRRTVSGHTRTVSSPIPGTSASVRISSFVPAASPPHRNSANHRMLQPSALSASLKTSGFHYPEAQRQTNGHASPARRSVDLTPSSNARASPTRSDRTRVDSISTASSQTAAIGVDLEASIREAYRREMDENKDIATSYRYVSDMEAQMEQRRLQEEPEHESPPVASTSQVTREATTTAGSRGRSPRVHKSAFRQSQATDGVESVQNGDSAKVAETTESASKGKRKVTFDVKPDVTIIKDESGNESEQPTPSAFSEDAIFDMDNETEHAAATRMNVPVEQPKPSPANSERSRTPTRQSHSRSSSNSGLPPMLASLRPASLPAPSAMRPPIRHTVAESAERTRSLRESLIATEANSARPDVVDSPIEIKQEVEHGGENADPREEEILRLVAASVPSHRSGWKKNSKSWQLFLNRRERKPSEVDPEVISEEGSYTVLDDFDPHPRHGSFNGVADSDVTDEDDYDDKWAEENHAIAQSLPIPIGPLSQHGHTFGIPPYQPKTSLSDRPGVLVPPLRNGLTASSLRRQSYAERDRVRPIDPGALDFAVDEDGAEEDVESDPETGGKARQRALKILKARDEMPAAVLSSLSAEERSSQEALYEGEKTL</sequence>
<feature type="region of interest" description="Disordered" evidence="1">
    <location>
        <begin position="679"/>
        <end position="721"/>
    </location>
</feature>
<proteinExistence type="predicted"/>
<feature type="compositionally biased region" description="Basic and acidic residues" evidence="1">
    <location>
        <begin position="410"/>
        <end position="423"/>
    </location>
</feature>
<comment type="caution">
    <text evidence="2">The sequence shown here is derived from an EMBL/GenBank/DDBJ whole genome shotgun (WGS) entry which is preliminary data.</text>
</comment>
<feature type="region of interest" description="Disordered" evidence="1">
    <location>
        <begin position="32"/>
        <end position="63"/>
    </location>
</feature>
<feature type="compositionally biased region" description="Basic and acidic residues" evidence="1">
    <location>
        <begin position="848"/>
        <end position="864"/>
    </location>
</feature>
<dbReference type="STRING" id="154538.A0A1M2VNB6"/>
<evidence type="ECO:0000313" key="2">
    <source>
        <dbReference type="EMBL" id="OJT09063.1"/>
    </source>
</evidence>
<feature type="compositionally biased region" description="Basic and acidic residues" evidence="1">
    <location>
        <begin position="786"/>
        <end position="795"/>
    </location>
</feature>
<name>A0A1M2VNB6_TRAPU</name>
<keyword evidence="3" id="KW-1185">Reference proteome</keyword>
<dbReference type="Proteomes" id="UP000184267">
    <property type="component" value="Unassembled WGS sequence"/>
</dbReference>